<dbReference type="Pfam" id="PF13868">
    <property type="entry name" value="TPH"/>
    <property type="match status" value="1"/>
</dbReference>
<feature type="domain" description="Trichohyalin-plectin-homology" evidence="9">
    <location>
        <begin position="227"/>
        <end position="560"/>
    </location>
</feature>
<evidence type="ECO:0000256" key="7">
    <source>
        <dbReference type="SAM" id="Coils"/>
    </source>
</evidence>
<proteinExistence type="inferred from homology"/>
<protein>
    <recommendedName>
        <fullName evidence="6">Cilia- and flagella-associated protein 53</fullName>
    </recommendedName>
</protein>
<name>A0AAW1C3C2_CROAD</name>
<dbReference type="InterPro" id="IPR043596">
    <property type="entry name" value="CFAP53/TCHP"/>
</dbReference>
<dbReference type="EMBL" id="JAOTOJ010000002">
    <property type="protein sequence ID" value="KAK9408818.1"/>
    <property type="molecule type" value="Genomic_DNA"/>
</dbReference>
<feature type="region of interest" description="Disordered" evidence="8">
    <location>
        <begin position="589"/>
        <end position="611"/>
    </location>
</feature>
<comment type="similarity">
    <text evidence="5">Belongs to the CFAP53 family.</text>
</comment>
<gene>
    <name evidence="10" type="ORF">NXF25_007592</name>
</gene>
<evidence type="ECO:0000256" key="8">
    <source>
        <dbReference type="SAM" id="MobiDB-lite"/>
    </source>
</evidence>
<evidence type="ECO:0000259" key="9">
    <source>
        <dbReference type="Pfam" id="PF13868"/>
    </source>
</evidence>
<evidence type="ECO:0000313" key="11">
    <source>
        <dbReference type="Proteomes" id="UP001474421"/>
    </source>
</evidence>
<comment type="subcellular location">
    <subcellularLocation>
        <location evidence="1">Cell projection</location>
        <location evidence="1">Cilium</location>
    </subcellularLocation>
</comment>
<evidence type="ECO:0000256" key="4">
    <source>
        <dbReference type="ARBA" id="ARBA00023273"/>
    </source>
</evidence>
<keyword evidence="2 7" id="KW-0175">Coiled coil</keyword>
<evidence type="ECO:0000256" key="5">
    <source>
        <dbReference type="ARBA" id="ARBA00033747"/>
    </source>
</evidence>
<keyword evidence="10" id="KW-0282">Flagellum</keyword>
<evidence type="ECO:0000256" key="2">
    <source>
        <dbReference type="ARBA" id="ARBA00023054"/>
    </source>
</evidence>
<accession>A0AAW1C3C2</accession>
<dbReference type="PANTHER" id="PTHR31183">
    <property type="entry name" value="TRICHOPLEIN KERATIN FILAMENT-BINDING PROTEIN FAMILY MEMBER"/>
    <property type="match status" value="1"/>
</dbReference>
<feature type="coiled-coil region" evidence="7">
    <location>
        <begin position="160"/>
        <end position="223"/>
    </location>
</feature>
<dbReference type="PANTHER" id="PTHR31183:SF1">
    <property type="entry name" value="CILIA- AND FLAGELLA-ASSOCIATED PROTEIN 53"/>
    <property type="match status" value="1"/>
</dbReference>
<comment type="caution">
    <text evidence="10">The sequence shown here is derived from an EMBL/GenBank/DDBJ whole genome shotgun (WGS) entry which is preliminary data.</text>
</comment>
<dbReference type="AlphaFoldDB" id="A0AAW1C3C2"/>
<sequence>MWIHVALCSSWNIHTHKVRSNAPKGISGIPRRGPGGGHPCLVTSPSPALVAAATAARRNPRRVREAAGRMMDDRGRVYREVTGPKPYVVALRAKLPNTAEDSQKQLLYWRDQEAKRHEFARYARSHELGVIKGKMEDISERKRVHQEVRKRIGVEMQAYLAGEEDRKERLRDLLEAEEKGFIAEMESQEETLEGRQNSMSRRAKELREKREEARRKLVAEKREQQFRETCEELRLLLSQQHTKEVCEDRGTQLALQEELSKQKEREEAAYAALWEEDRLAKEERAAEEAKKRSGWREDMINTLNAQKAIAEAQREEARRLKEEEAKLMEEERQLLKLENEQAEIARRQKLRECRDMLLDSMKKKARRLSEEKQDELALEMKILDHVLQESLEDTESQKQRKRELFKEQQMYQAYLTQQREEEKRQEKEMDRLRAEDAARMWAKRAEKERALKLARDRLLKEVMDTRKLQIEEKLQRNAREQEELLQDKELLQAAVQEHQQQEQESYTRRLQQSKQYREELRAQMDHLKETREMEKEEERREYALAEEAERLYHQKLADILSRPYMRLKCLHPLRRQLVLSTGRIVRGVPPGELGKRENRDEATWHPPGVGGGGGLVSSLAKKNCGTGATRRTTCFCRSSFVFPEGRGAFSGHVRTPPDYLTDRETRGCSSF</sequence>
<dbReference type="GO" id="GO:0005929">
    <property type="term" value="C:cilium"/>
    <property type="evidence" value="ECO:0007669"/>
    <property type="project" value="UniProtKB-SubCell"/>
</dbReference>
<keyword evidence="11" id="KW-1185">Reference proteome</keyword>
<keyword evidence="4" id="KW-0966">Cell projection</keyword>
<dbReference type="Proteomes" id="UP001474421">
    <property type="component" value="Unassembled WGS sequence"/>
</dbReference>
<dbReference type="InterPro" id="IPR043597">
    <property type="entry name" value="TPH_dom"/>
</dbReference>
<evidence type="ECO:0000256" key="3">
    <source>
        <dbReference type="ARBA" id="ARBA00023069"/>
    </source>
</evidence>
<evidence type="ECO:0000256" key="1">
    <source>
        <dbReference type="ARBA" id="ARBA00004138"/>
    </source>
</evidence>
<keyword evidence="3" id="KW-0969">Cilium</keyword>
<feature type="coiled-coil region" evidence="7">
    <location>
        <begin position="467"/>
        <end position="548"/>
    </location>
</feature>
<evidence type="ECO:0000313" key="10">
    <source>
        <dbReference type="EMBL" id="KAK9408818.1"/>
    </source>
</evidence>
<organism evidence="10 11">
    <name type="scientific">Crotalus adamanteus</name>
    <name type="common">Eastern diamondback rattlesnake</name>
    <dbReference type="NCBI Taxonomy" id="8729"/>
    <lineage>
        <taxon>Eukaryota</taxon>
        <taxon>Metazoa</taxon>
        <taxon>Chordata</taxon>
        <taxon>Craniata</taxon>
        <taxon>Vertebrata</taxon>
        <taxon>Euteleostomi</taxon>
        <taxon>Lepidosauria</taxon>
        <taxon>Squamata</taxon>
        <taxon>Bifurcata</taxon>
        <taxon>Unidentata</taxon>
        <taxon>Episquamata</taxon>
        <taxon>Toxicofera</taxon>
        <taxon>Serpentes</taxon>
        <taxon>Colubroidea</taxon>
        <taxon>Viperidae</taxon>
        <taxon>Crotalinae</taxon>
        <taxon>Crotalus</taxon>
    </lineage>
</organism>
<evidence type="ECO:0000256" key="6">
    <source>
        <dbReference type="ARBA" id="ARBA00033773"/>
    </source>
</evidence>
<feature type="compositionally biased region" description="Basic and acidic residues" evidence="8">
    <location>
        <begin position="593"/>
        <end position="603"/>
    </location>
</feature>
<feature type="coiled-coil region" evidence="7">
    <location>
        <begin position="300"/>
        <end position="378"/>
    </location>
</feature>
<reference evidence="10 11" key="1">
    <citation type="journal article" date="2024" name="Proc. Natl. Acad. Sci. U.S.A.">
        <title>The genetic regulatory architecture and epigenomic basis for age-related changes in rattlesnake venom.</title>
        <authorList>
            <person name="Hogan M.P."/>
            <person name="Holding M.L."/>
            <person name="Nystrom G.S."/>
            <person name="Colston T.J."/>
            <person name="Bartlett D.A."/>
            <person name="Mason A.J."/>
            <person name="Ellsworth S.A."/>
            <person name="Rautsaw R.M."/>
            <person name="Lawrence K.C."/>
            <person name="Strickland J.L."/>
            <person name="He B."/>
            <person name="Fraser P."/>
            <person name="Margres M.J."/>
            <person name="Gilbert D.M."/>
            <person name="Gibbs H.L."/>
            <person name="Parkinson C.L."/>
            <person name="Rokyta D.R."/>
        </authorList>
    </citation>
    <scope>NUCLEOTIDE SEQUENCE [LARGE SCALE GENOMIC DNA]</scope>
    <source>
        <strain evidence="10">DRR0105</strain>
    </source>
</reference>